<comment type="caution">
    <text evidence="2">The sequence shown here is derived from an EMBL/GenBank/DDBJ whole genome shotgun (WGS) entry which is preliminary data.</text>
</comment>
<dbReference type="OrthoDB" id="10260024at2759"/>
<dbReference type="Proteomes" id="UP000807716">
    <property type="component" value="Unassembled WGS sequence"/>
</dbReference>
<protein>
    <submittedName>
        <fullName evidence="2">Uncharacterized protein</fullName>
    </submittedName>
</protein>
<comment type="similarity">
    <text evidence="1">Belongs to the UPF0598 family.</text>
</comment>
<reference evidence="2" key="1">
    <citation type="journal article" date="2020" name="Fungal Divers.">
        <title>Resolving the Mortierellaceae phylogeny through synthesis of multi-gene phylogenetics and phylogenomics.</title>
        <authorList>
            <person name="Vandepol N."/>
            <person name="Liber J."/>
            <person name="Desiro A."/>
            <person name="Na H."/>
            <person name="Kennedy M."/>
            <person name="Barry K."/>
            <person name="Grigoriev I.V."/>
            <person name="Miller A.N."/>
            <person name="O'Donnell K."/>
            <person name="Stajich J.E."/>
            <person name="Bonito G."/>
        </authorList>
    </citation>
    <scope>NUCLEOTIDE SEQUENCE</scope>
    <source>
        <strain evidence="2">BC1065</strain>
    </source>
</reference>
<accession>A0A9P6UCV1</accession>
<evidence type="ECO:0000313" key="3">
    <source>
        <dbReference type="Proteomes" id="UP000807716"/>
    </source>
</evidence>
<name>A0A9P6UCV1_9FUNG</name>
<evidence type="ECO:0000256" key="1">
    <source>
        <dbReference type="ARBA" id="ARBA00006322"/>
    </source>
</evidence>
<dbReference type="InterPro" id="IPR028108">
    <property type="entry name" value="DUF4505"/>
</dbReference>
<evidence type="ECO:0000313" key="2">
    <source>
        <dbReference type="EMBL" id="KAG0270036.1"/>
    </source>
</evidence>
<proteinExistence type="inferred from homology"/>
<dbReference type="EMBL" id="JAAAJB010000013">
    <property type="protein sequence ID" value="KAG0270036.1"/>
    <property type="molecule type" value="Genomic_DNA"/>
</dbReference>
<gene>
    <name evidence="2" type="ORF">DFQ27_001000</name>
</gene>
<organism evidence="2 3">
    <name type="scientific">Actinomortierella ambigua</name>
    <dbReference type="NCBI Taxonomy" id="1343610"/>
    <lineage>
        <taxon>Eukaryota</taxon>
        <taxon>Fungi</taxon>
        <taxon>Fungi incertae sedis</taxon>
        <taxon>Mucoromycota</taxon>
        <taxon>Mortierellomycotina</taxon>
        <taxon>Mortierellomycetes</taxon>
        <taxon>Mortierellales</taxon>
        <taxon>Mortierellaceae</taxon>
        <taxon>Actinomortierella</taxon>
    </lineage>
</organism>
<sequence>MIQPCAMWCVIKPAVSPSLAVSPPPDPSLVERLEHEHGIRPYFYHLDVHGQLFLHDTYPRNFTSCFKDPKFLDFFFSRIQPNDRAGDPPEFQRLHQQYPWISPCGKEMNFVEVADVPVVYHSLRDGHLVWAGTKTTPFLPDRLFVSESTGRIYHTLPPAIQQRWSHMKKPPLGLLKSSLVLAELVDKLDGATFHWQGKDYALTTTE</sequence>
<dbReference type="PANTHER" id="PTHR31449:SF3">
    <property type="entry name" value="UPF0598 PROTEIN C8ORF82"/>
    <property type="match status" value="1"/>
</dbReference>
<dbReference type="PANTHER" id="PTHR31449">
    <property type="entry name" value="UPF0598 PROTEIN C8ORF82"/>
    <property type="match status" value="1"/>
</dbReference>
<dbReference type="Pfam" id="PF14956">
    <property type="entry name" value="DUF4505"/>
    <property type="match status" value="1"/>
</dbReference>
<dbReference type="AlphaFoldDB" id="A0A9P6UCV1"/>
<keyword evidence="3" id="KW-1185">Reference proteome</keyword>